<sequence length="214" mass="22735">MAVGAEVGGHGFDRREVDNAVSGMGFFASPPCPHAPAFFYVPRAAASAAASTERDVTFACNGDYGAVAGTPAPPTKRAREEGRLRFPGADGRAKKRKVDVDPVVDNCAPGPICQNQTNGDTDASRILEPFRRRRERKRPAAAVQRRPSPERRAATTERHPSADRRPSAERRAAAINRRATAVLSAVSQPSTAMPPPSAVMTPSGNVDVYDGSTS</sequence>
<feature type="compositionally biased region" description="Basic and acidic residues" evidence="1">
    <location>
        <begin position="147"/>
        <end position="171"/>
    </location>
</feature>
<dbReference type="HOGENOM" id="CLU_1290737_0_0_1"/>
<reference evidence="2" key="1">
    <citation type="journal article" date="2013" name="Nat. Commun.">
        <title>Whole-genome sequencing of Oryza brachyantha reveals mechanisms underlying Oryza genome evolution.</title>
        <authorList>
            <person name="Chen J."/>
            <person name="Huang Q."/>
            <person name="Gao D."/>
            <person name="Wang J."/>
            <person name="Lang Y."/>
            <person name="Liu T."/>
            <person name="Li B."/>
            <person name="Bai Z."/>
            <person name="Luis Goicoechea J."/>
            <person name="Liang C."/>
            <person name="Chen C."/>
            <person name="Zhang W."/>
            <person name="Sun S."/>
            <person name="Liao Y."/>
            <person name="Zhang X."/>
            <person name="Yang L."/>
            <person name="Song C."/>
            <person name="Wang M."/>
            <person name="Shi J."/>
            <person name="Liu G."/>
            <person name="Liu J."/>
            <person name="Zhou H."/>
            <person name="Zhou W."/>
            <person name="Yu Q."/>
            <person name="An N."/>
            <person name="Chen Y."/>
            <person name="Cai Q."/>
            <person name="Wang B."/>
            <person name="Liu B."/>
            <person name="Min J."/>
            <person name="Huang Y."/>
            <person name="Wu H."/>
            <person name="Li Z."/>
            <person name="Zhang Y."/>
            <person name="Yin Y."/>
            <person name="Song W."/>
            <person name="Jiang J."/>
            <person name="Jackson S.A."/>
            <person name="Wing R.A."/>
            <person name="Wang J."/>
            <person name="Chen M."/>
        </authorList>
    </citation>
    <scope>NUCLEOTIDE SEQUENCE [LARGE SCALE GENOMIC DNA]</scope>
    <source>
        <strain evidence="2">cv. IRGC 101232</strain>
    </source>
</reference>
<keyword evidence="3" id="KW-1185">Reference proteome</keyword>
<feature type="region of interest" description="Disordered" evidence="1">
    <location>
        <begin position="63"/>
        <end position="171"/>
    </location>
</feature>
<dbReference type="EnsemblPlants" id="OB03G37610.1">
    <property type="protein sequence ID" value="OB03G37610.1"/>
    <property type="gene ID" value="OB03G37610"/>
</dbReference>
<organism evidence="2">
    <name type="scientific">Oryza brachyantha</name>
    <name type="common">malo sina</name>
    <dbReference type="NCBI Taxonomy" id="4533"/>
    <lineage>
        <taxon>Eukaryota</taxon>
        <taxon>Viridiplantae</taxon>
        <taxon>Streptophyta</taxon>
        <taxon>Embryophyta</taxon>
        <taxon>Tracheophyta</taxon>
        <taxon>Spermatophyta</taxon>
        <taxon>Magnoliopsida</taxon>
        <taxon>Liliopsida</taxon>
        <taxon>Poales</taxon>
        <taxon>Poaceae</taxon>
        <taxon>BOP clade</taxon>
        <taxon>Oryzoideae</taxon>
        <taxon>Oryzeae</taxon>
        <taxon>Oryzinae</taxon>
        <taxon>Oryza</taxon>
    </lineage>
</organism>
<dbReference type="Gramene" id="OB03G37610.1">
    <property type="protein sequence ID" value="OB03G37610.1"/>
    <property type="gene ID" value="OB03G37610"/>
</dbReference>
<evidence type="ECO:0000313" key="2">
    <source>
        <dbReference type="EnsemblPlants" id="OB03G37610.1"/>
    </source>
</evidence>
<feature type="region of interest" description="Disordered" evidence="1">
    <location>
        <begin position="183"/>
        <end position="214"/>
    </location>
</feature>
<dbReference type="Proteomes" id="UP000006038">
    <property type="component" value="Chromosome 3"/>
</dbReference>
<evidence type="ECO:0000313" key="3">
    <source>
        <dbReference type="Proteomes" id="UP000006038"/>
    </source>
</evidence>
<protein>
    <submittedName>
        <fullName evidence="2">Uncharacterized protein</fullName>
    </submittedName>
</protein>
<name>J3LRT5_ORYBR</name>
<dbReference type="AlphaFoldDB" id="J3LRT5"/>
<reference evidence="2" key="2">
    <citation type="submission" date="2013-04" db="UniProtKB">
        <authorList>
            <consortium name="EnsemblPlants"/>
        </authorList>
    </citation>
    <scope>IDENTIFICATION</scope>
</reference>
<proteinExistence type="predicted"/>
<accession>J3LRT5</accession>
<evidence type="ECO:0000256" key="1">
    <source>
        <dbReference type="SAM" id="MobiDB-lite"/>
    </source>
</evidence>